<accession>H5XUI6</accession>
<sequence length="51" mass="5590">MAEGVSQLLPMKVLEHILIGRKNKHITTKAFLGFISPGEAFVSLEVGIVRI</sequence>
<keyword evidence="2" id="KW-1185">Reference proteome</keyword>
<dbReference type="AlphaFoldDB" id="H5XUI6"/>
<evidence type="ECO:0000313" key="1">
    <source>
        <dbReference type="EMBL" id="EHQ89004.1"/>
    </source>
</evidence>
<organism evidence="1 2">
    <name type="scientific">Desulfosporosinus youngiae DSM 17734</name>
    <dbReference type="NCBI Taxonomy" id="768710"/>
    <lineage>
        <taxon>Bacteria</taxon>
        <taxon>Bacillati</taxon>
        <taxon>Bacillota</taxon>
        <taxon>Clostridia</taxon>
        <taxon>Eubacteriales</taxon>
        <taxon>Desulfitobacteriaceae</taxon>
        <taxon>Desulfosporosinus</taxon>
    </lineage>
</organism>
<dbReference type="RefSeq" id="WP_007782149.1">
    <property type="nucleotide sequence ID" value="NZ_CM001441.1"/>
</dbReference>
<reference evidence="1 2" key="1">
    <citation type="submission" date="2011-11" db="EMBL/GenBank/DDBJ databases">
        <title>The Noncontiguous Finished genome of Desulfosporosinus youngiae DSM 17734.</title>
        <authorList>
            <consortium name="US DOE Joint Genome Institute (JGI-PGF)"/>
            <person name="Lucas S."/>
            <person name="Han J."/>
            <person name="Lapidus A."/>
            <person name="Cheng J.-F."/>
            <person name="Goodwin L."/>
            <person name="Pitluck S."/>
            <person name="Peters L."/>
            <person name="Ovchinnikova G."/>
            <person name="Lu M."/>
            <person name="Land M.L."/>
            <person name="Hauser L."/>
            <person name="Pester M."/>
            <person name="Spring S."/>
            <person name="Ollivier B."/>
            <person name="Rattei T."/>
            <person name="Klenk H.-P."/>
            <person name="Wagner M."/>
            <person name="Loy A."/>
            <person name="Woyke T.J."/>
        </authorList>
    </citation>
    <scope>NUCLEOTIDE SEQUENCE [LARGE SCALE GENOMIC DNA]</scope>
    <source>
        <strain evidence="1 2">DSM 17734</strain>
    </source>
</reference>
<protein>
    <submittedName>
        <fullName evidence="1">Uncharacterized protein</fullName>
    </submittedName>
</protein>
<proteinExistence type="predicted"/>
<evidence type="ECO:0000313" key="2">
    <source>
        <dbReference type="Proteomes" id="UP000005104"/>
    </source>
</evidence>
<name>H5XUI6_9FIRM</name>
<gene>
    <name evidence="1" type="ORF">DesyoDRAFT_1888</name>
</gene>
<dbReference type="HOGENOM" id="CLU_3098211_0_0_9"/>
<dbReference type="EMBL" id="CM001441">
    <property type="protein sequence ID" value="EHQ89004.1"/>
    <property type="molecule type" value="Genomic_DNA"/>
</dbReference>
<dbReference type="Proteomes" id="UP000005104">
    <property type="component" value="Chromosome"/>
</dbReference>